<evidence type="ECO:0000256" key="2">
    <source>
        <dbReference type="SAM" id="Phobius"/>
    </source>
</evidence>
<evidence type="ECO:0000313" key="4">
    <source>
        <dbReference type="Proteomes" id="UP000277582"/>
    </source>
</evidence>
<name>A0A429GWM4_9CREN</name>
<evidence type="ECO:0000256" key="1">
    <source>
        <dbReference type="SAM" id="Coils"/>
    </source>
</evidence>
<proteinExistence type="predicted"/>
<dbReference type="AlphaFoldDB" id="A0A429GWM4"/>
<reference evidence="3 4" key="1">
    <citation type="submission" date="2018-10" db="EMBL/GenBank/DDBJ databases">
        <title>Co-occurring genomic capacity for anaerobic methane metabolism and dissimilatory sulfite reduction discovered in the Korarchaeota.</title>
        <authorList>
            <person name="Mckay L.J."/>
            <person name="Dlakic M."/>
            <person name="Fields M.W."/>
            <person name="Delmont T.O."/>
            <person name="Eren A.M."/>
            <person name="Jay Z.J."/>
            <person name="Klingelsmith K.B."/>
            <person name="Rusch D.B."/>
            <person name="Inskeep W.P."/>
        </authorList>
    </citation>
    <scope>NUCLEOTIDE SEQUENCE [LARGE SCALE GENOMIC DNA]</scope>
    <source>
        <strain evidence="3 4">MDKW</strain>
    </source>
</reference>
<dbReference type="RefSeq" id="WP_125670271.1">
    <property type="nucleotide sequence ID" value="NZ_RCOS01000021.1"/>
</dbReference>
<sequence length="225" mass="26497">MQKRIRYKVPKPVLDKAIELFFKDNPQATTTPEVSELYEGGYIREAREYFRDLRRKAQREFIKAKEQEAEHYRQQLELAQLRIEELNKEIEQLKQQIEQLKNSEDKKLAEKLQIELAKRVTELNGVIQEQKSVIEEQQKVIIEQQNEIIAIHKKQRIAKITRTKTILTALGLTVFPVAVIPLSVYGIYKIFEGQNQRVTEKRQIEQVKQVEQNNAPQKVQASLFD</sequence>
<evidence type="ECO:0000313" key="3">
    <source>
        <dbReference type="EMBL" id="RSN78356.1"/>
    </source>
</evidence>
<organism evidence="3 4">
    <name type="scientific">Candidatus Methanodesulfokora washburnensis</name>
    <dbReference type="NCBI Taxonomy" id="2478471"/>
    <lineage>
        <taxon>Archaea</taxon>
        <taxon>Thermoproteota</taxon>
        <taxon>Candidatus Korarchaeia</taxon>
        <taxon>Candidatus Korarchaeia incertae sedis</taxon>
        <taxon>Candidatus Methanodesulfokora</taxon>
    </lineage>
</organism>
<keyword evidence="1" id="KW-0175">Coiled coil</keyword>
<gene>
    <name evidence="3" type="ORF">D6D85_01335</name>
</gene>
<keyword evidence="2" id="KW-0812">Transmembrane</keyword>
<keyword evidence="4" id="KW-1185">Reference proteome</keyword>
<protein>
    <submittedName>
        <fullName evidence="3">Uncharacterized protein</fullName>
    </submittedName>
</protein>
<keyword evidence="2" id="KW-0472">Membrane</keyword>
<feature type="coiled-coil region" evidence="1">
    <location>
        <begin position="62"/>
        <end position="147"/>
    </location>
</feature>
<comment type="caution">
    <text evidence="3">The sequence shown here is derived from an EMBL/GenBank/DDBJ whole genome shotgun (WGS) entry which is preliminary data.</text>
</comment>
<dbReference type="EMBL" id="RCOS01000021">
    <property type="protein sequence ID" value="RSN78356.1"/>
    <property type="molecule type" value="Genomic_DNA"/>
</dbReference>
<keyword evidence="2" id="KW-1133">Transmembrane helix</keyword>
<accession>A0A429GWM4</accession>
<dbReference type="Proteomes" id="UP000277582">
    <property type="component" value="Unassembled WGS sequence"/>
</dbReference>
<feature type="transmembrane region" description="Helical" evidence="2">
    <location>
        <begin position="166"/>
        <end position="188"/>
    </location>
</feature>